<name>A0A975H4A3_9BURK</name>
<reference evidence="1" key="1">
    <citation type="submission" date="2021-03" db="EMBL/GenBank/DDBJ databases">
        <title>Ottowia sp. 27C isolated from the cloaca of a Giant Asian pond turtle (Heosemys grandis).</title>
        <authorList>
            <person name="Spergser J."/>
            <person name="Busse H.-J."/>
        </authorList>
    </citation>
    <scope>NUCLEOTIDE SEQUENCE</scope>
    <source>
        <strain evidence="1">27C</strain>
    </source>
</reference>
<dbReference type="KEGG" id="otd:J1M35_04415"/>
<evidence type="ECO:0000313" key="2">
    <source>
        <dbReference type="Proteomes" id="UP000663903"/>
    </source>
</evidence>
<dbReference type="Proteomes" id="UP000663903">
    <property type="component" value="Chromosome"/>
</dbReference>
<dbReference type="EMBL" id="CP071796">
    <property type="protein sequence ID" value="QTD46155.1"/>
    <property type="molecule type" value="Genomic_DNA"/>
</dbReference>
<proteinExistence type="predicted"/>
<sequence length="193" mass="21452">MKLTQKEAAEGCRVSREMWGRYERDDAMPGANVLENFVSLGAYPDVLLGDPGNESRQGIALLLSEIAAQLGLYNKQNELDAIERKLLEESRSDWKEMLGGPVAPSNQPSAASLMENWLSCSPHVLFPRHRWALEDAIQTLEFALEVADKKMTPQDKASAIEELWRDAKQGNRDRVDLASVKALIDKSASSGRL</sequence>
<gene>
    <name evidence="1" type="ORF">J1M35_04415</name>
</gene>
<evidence type="ECO:0000313" key="1">
    <source>
        <dbReference type="EMBL" id="QTD46155.1"/>
    </source>
</evidence>
<dbReference type="InterPro" id="IPR001387">
    <property type="entry name" value="Cro/C1-type_HTH"/>
</dbReference>
<dbReference type="AlphaFoldDB" id="A0A975H4A3"/>
<organism evidence="1 2">
    <name type="scientific">Ottowia testudinis</name>
    <dbReference type="NCBI Taxonomy" id="2816950"/>
    <lineage>
        <taxon>Bacteria</taxon>
        <taxon>Pseudomonadati</taxon>
        <taxon>Pseudomonadota</taxon>
        <taxon>Betaproteobacteria</taxon>
        <taxon>Burkholderiales</taxon>
        <taxon>Comamonadaceae</taxon>
        <taxon>Ottowia</taxon>
    </lineage>
</organism>
<dbReference type="CDD" id="cd00093">
    <property type="entry name" value="HTH_XRE"/>
    <property type="match status" value="1"/>
</dbReference>
<keyword evidence="2" id="KW-1185">Reference proteome</keyword>
<protein>
    <submittedName>
        <fullName evidence="1">Helix-turn-helix transcriptional regulator</fullName>
    </submittedName>
</protein>
<accession>A0A975H4A3</accession>